<accession>A0A2T5Y543</accession>
<dbReference type="OrthoDB" id="675847at2"/>
<keyword evidence="1" id="KW-1133">Transmembrane helix</keyword>
<name>A0A2T5Y543_9BACT</name>
<feature type="transmembrane region" description="Helical" evidence="1">
    <location>
        <begin position="6"/>
        <end position="24"/>
    </location>
</feature>
<comment type="caution">
    <text evidence="2">The sequence shown here is derived from an EMBL/GenBank/DDBJ whole genome shotgun (WGS) entry which is preliminary data.</text>
</comment>
<keyword evidence="1" id="KW-0472">Membrane</keyword>
<dbReference type="Proteomes" id="UP000244225">
    <property type="component" value="Unassembled WGS sequence"/>
</dbReference>
<sequence>MENLPLYVSVVFALTALLAVWLFFRAAHRSKYVLALSLAWLVAQGGLALTGFYTVTNTLPPRMLLLILPPLLLIAILFATSRGRQFISGLDTGALTLLHLVRVPVEVVLFWLFLGGVVPELMTFEGRNFDILAGLSAPLVYYFGYRRNSGVPRGFLLAWNFICLGLLLNIVANGILSIPSPFQQFAFQQPNVALLYFPFVWLPCYIVPVVFFSHLATIKQLLAYKGKAAGKGIDKSRSPFLRSA</sequence>
<feature type="transmembrane region" description="Helical" evidence="1">
    <location>
        <begin position="61"/>
        <end position="80"/>
    </location>
</feature>
<evidence type="ECO:0000313" key="2">
    <source>
        <dbReference type="EMBL" id="PTX11349.1"/>
    </source>
</evidence>
<feature type="transmembrane region" description="Helical" evidence="1">
    <location>
        <begin position="92"/>
        <end position="114"/>
    </location>
</feature>
<feature type="transmembrane region" description="Helical" evidence="1">
    <location>
        <begin position="156"/>
        <end position="176"/>
    </location>
</feature>
<keyword evidence="3" id="KW-1185">Reference proteome</keyword>
<feature type="transmembrane region" description="Helical" evidence="1">
    <location>
        <begin position="126"/>
        <end position="144"/>
    </location>
</feature>
<proteinExistence type="predicted"/>
<reference evidence="2 3" key="1">
    <citation type="submission" date="2018-04" db="EMBL/GenBank/DDBJ databases">
        <title>Genomic Encyclopedia of Archaeal and Bacterial Type Strains, Phase II (KMG-II): from individual species to whole genera.</title>
        <authorList>
            <person name="Goeker M."/>
        </authorList>
    </citation>
    <scope>NUCLEOTIDE SEQUENCE [LARGE SCALE GENOMIC DNA]</scope>
    <source>
        <strain evidence="2 3">DSM 100162</strain>
    </source>
</reference>
<evidence type="ECO:0000256" key="1">
    <source>
        <dbReference type="SAM" id="Phobius"/>
    </source>
</evidence>
<dbReference type="EMBL" id="QBKI01000015">
    <property type="protein sequence ID" value="PTX11349.1"/>
    <property type="molecule type" value="Genomic_DNA"/>
</dbReference>
<keyword evidence="1" id="KW-0812">Transmembrane</keyword>
<organism evidence="2 3">
    <name type="scientific">Pontibacter mucosus</name>
    <dbReference type="NCBI Taxonomy" id="1649266"/>
    <lineage>
        <taxon>Bacteria</taxon>
        <taxon>Pseudomonadati</taxon>
        <taxon>Bacteroidota</taxon>
        <taxon>Cytophagia</taxon>
        <taxon>Cytophagales</taxon>
        <taxon>Hymenobacteraceae</taxon>
        <taxon>Pontibacter</taxon>
    </lineage>
</organism>
<dbReference type="AlphaFoldDB" id="A0A2T5Y543"/>
<feature type="transmembrane region" description="Helical" evidence="1">
    <location>
        <begin position="196"/>
        <end position="217"/>
    </location>
</feature>
<gene>
    <name evidence="2" type="ORF">C8N40_11524</name>
</gene>
<dbReference type="RefSeq" id="WP_108213828.1">
    <property type="nucleotide sequence ID" value="NZ_QBKI01000015.1"/>
</dbReference>
<evidence type="ECO:0000313" key="3">
    <source>
        <dbReference type="Proteomes" id="UP000244225"/>
    </source>
</evidence>
<protein>
    <submittedName>
        <fullName evidence="2">Uncharacterized protein</fullName>
    </submittedName>
</protein>
<feature type="transmembrane region" description="Helical" evidence="1">
    <location>
        <begin position="33"/>
        <end position="55"/>
    </location>
</feature>